<sequence>MHVTTEQSTAKARQLPRAFRALVWLCMAVFTVGVLLSSLHHHDLADVKTDCVSCHVAGNLLADLPPVNPVLMAVLLAVAYVLARLPVYCFTPAPSYLIPARQAPPAVFPQFR</sequence>
<proteinExistence type="predicted"/>
<accession>A0AA88C8B8</accession>
<keyword evidence="1" id="KW-0472">Membrane</keyword>
<keyword evidence="1" id="KW-0812">Transmembrane</keyword>
<evidence type="ECO:0000313" key="3">
    <source>
        <dbReference type="Proteomes" id="UP000619512"/>
    </source>
</evidence>
<reference evidence="2" key="1">
    <citation type="journal article" date="2014" name="Int. J. Syst. Evol. Microbiol.">
        <title>Complete genome sequence of Corynebacterium casei LMG S-19264T (=DSM 44701T), isolated from a smear-ripened cheese.</title>
        <authorList>
            <consortium name="US DOE Joint Genome Institute (JGI-PGF)"/>
            <person name="Walter F."/>
            <person name="Albersmeier A."/>
            <person name="Kalinowski J."/>
            <person name="Ruckert C."/>
        </authorList>
    </citation>
    <scope>NUCLEOTIDE SEQUENCE</scope>
    <source>
        <strain evidence="2">KCTC 12344</strain>
    </source>
</reference>
<reference evidence="2" key="2">
    <citation type="submission" date="2022-12" db="EMBL/GenBank/DDBJ databases">
        <authorList>
            <person name="Sun Q."/>
            <person name="Kim S."/>
        </authorList>
    </citation>
    <scope>NUCLEOTIDE SEQUENCE</scope>
    <source>
        <strain evidence="2">KCTC 12344</strain>
    </source>
</reference>
<dbReference type="EMBL" id="BMWW01000003">
    <property type="protein sequence ID" value="GGY89703.1"/>
    <property type="molecule type" value="Genomic_DNA"/>
</dbReference>
<keyword evidence="1" id="KW-1133">Transmembrane helix</keyword>
<evidence type="ECO:0000313" key="2">
    <source>
        <dbReference type="EMBL" id="GGY89703.1"/>
    </source>
</evidence>
<feature type="transmembrane region" description="Helical" evidence="1">
    <location>
        <begin position="21"/>
        <end position="39"/>
    </location>
</feature>
<comment type="caution">
    <text evidence="2">The sequence shown here is derived from an EMBL/GenBank/DDBJ whole genome shotgun (WGS) entry which is preliminary data.</text>
</comment>
<dbReference type="RefSeq" id="WP_229466412.1">
    <property type="nucleotide sequence ID" value="NZ_BMWW01000003.1"/>
</dbReference>
<dbReference type="AlphaFoldDB" id="A0AA88C8B8"/>
<evidence type="ECO:0000256" key="1">
    <source>
        <dbReference type="SAM" id="Phobius"/>
    </source>
</evidence>
<name>A0AA88C8B8_9BURK</name>
<organism evidence="2 3">
    <name type="scientific">Pseudoduganella plicata</name>
    <dbReference type="NCBI Taxonomy" id="321984"/>
    <lineage>
        <taxon>Bacteria</taxon>
        <taxon>Pseudomonadati</taxon>
        <taxon>Pseudomonadota</taxon>
        <taxon>Betaproteobacteria</taxon>
        <taxon>Burkholderiales</taxon>
        <taxon>Oxalobacteraceae</taxon>
        <taxon>Telluria group</taxon>
        <taxon>Pseudoduganella</taxon>
    </lineage>
</organism>
<dbReference type="Proteomes" id="UP000619512">
    <property type="component" value="Unassembled WGS sequence"/>
</dbReference>
<feature type="transmembrane region" description="Helical" evidence="1">
    <location>
        <begin position="70"/>
        <end position="91"/>
    </location>
</feature>
<gene>
    <name evidence="2" type="ORF">GCM10007388_24030</name>
</gene>
<protein>
    <submittedName>
        <fullName evidence="2">Uncharacterized protein</fullName>
    </submittedName>
</protein>